<name>U7QGN0_9CYAN</name>
<dbReference type="Proteomes" id="UP000017127">
    <property type="component" value="Unassembled WGS sequence"/>
</dbReference>
<dbReference type="InterPro" id="IPR019613">
    <property type="entry name" value="DUF4198"/>
</dbReference>
<protein>
    <recommendedName>
        <fullName evidence="4">PEP-CTERM-sorting domain protein</fullName>
    </recommendedName>
</protein>
<gene>
    <name evidence="2" type="ORF">M595_3638</name>
</gene>
<evidence type="ECO:0008006" key="4">
    <source>
        <dbReference type="Google" id="ProtNLM"/>
    </source>
</evidence>
<dbReference type="AlphaFoldDB" id="U7QGN0"/>
<reference evidence="2 3" key="1">
    <citation type="journal article" date="2013" name="Front. Microbiol.">
        <title>Comparative genomic analyses of the cyanobacterium, Lyngbya aestuarii BL J, a powerful hydrogen producer.</title>
        <authorList>
            <person name="Kothari A."/>
            <person name="Vaughn M."/>
            <person name="Garcia-Pichel F."/>
        </authorList>
    </citation>
    <scope>NUCLEOTIDE SEQUENCE [LARGE SCALE GENOMIC DNA]</scope>
    <source>
        <strain evidence="2 3">BL J</strain>
    </source>
</reference>
<organism evidence="2 3">
    <name type="scientific">Lyngbya aestuarii BL J</name>
    <dbReference type="NCBI Taxonomy" id="1348334"/>
    <lineage>
        <taxon>Bacteria</taxon>
        <taxon>Bacillati</taxon>
        <taxon>Cyanobacteriota</taxon>
        <taxon>Cyanophyceae</taxon>
        <taxon>Oscillatoriophycideae</taxon>
        <taxon>Oscillatoriales</taxon>
        <taxon>Microcoleaceae</taxon>
        <taxon>Lyngbya</taxon>
    </lineage>
</organism>
<feature type="chain" id="PRO_5004687078" description="PEP-CTERM-sorting domain protein" evidence="1">
    <location>
        <begin position="24"/>
        <end position="272"/>
    </location>
</feature>
<sequence length="272" mass="29721">MSFIKLFLSLAVLPLILTQPALAHVVWFDYEDGKYELLFGHPEADETEPFDVSKFREATAYDLSKNLVPGVTELQEDNLFFVPESEIAALTAFYDNGFYRSNPDGTSDNLSPEEAEAIDYDNVTNFVKYTKGIYGWSDEISMPFGLPLEIMPLQNPLEVKAGENLAIQVLFNGSLIDNATVEYLGQELSVDENGVLLVPVEAGGLEVIEASYNPNGNLDLPYAISYATTLSAELTSPSASVPEPSFLLGLGLIGGLTLLGQGKEKHKSNIKK</sequence>
<feature type="signal peptide" evidence="1">
    <location>
        <begin position="1"/>
        <end position="23"/>
    </location>
</feature>
<keyword evidence="1" id="KW-0732">Signal</keyword>
<evidence type="ECO:0000313" key="3">
    <source>
        <dbReference type="Proteomes" id="UP000017127"/>
    </source>
</evidence>
<proteinExistence type="predicted"/>
<keyword evidence="3" id="KW-1185">Reference proteome</keyword>
<evidence type="ECO:0000313" key="2">
    <source>
        <dbReference type="EMBL" id="ERT06407.1"/>
    </source>
</evidence>
<evidence type="ECO:0000256" key="1">
    <source>
        <dbReference type="SAM" id="SignalP"/>
    </source>
</evidence>
<dbReference type="Pfam" id="PF10670">
    <property type="entry name" value="DUF4198"/>
    <property type="match status" value="1"/>
</dbReference>
<comment type="caution">
    <text evidence="2">The sequence shown here is derived from an EMBL/GenBank/DDBJ whole genome shotgun (WGS) entry which is preliminary data.</text>
</comment>
<dbReference type="OrthoDB" id="5368503at2"/>
<dbReference type="RefSeq" id="WP_023067374.1">
    <property type="nucleotide sequence ID" value="NZ_AUZM01000037.1"/>
</dbReference>
<dbReference type="EMBL" id="AUZM01000037">
    <property type="protein sequence ID" value="ERT06407.1"/>
    <property type="molecule type" value="Genomic_DNA"/>
</dbReference>
<accession>U7QGN0</accession>